<evidence type="ECO:0000313" key="4">
    <source>
        <dbReference type="Proteomes" id="UP001642720"/>
    </source>
</evidence>
<gene>
    <name evidence="3" type="ORF">CCMA1212_006209</name>
</gene>
<evidence type="ECO:0000259" key="2">
    <source>
        <dbReference type="Pfam" id="PF06985"/>
    </source>
</evidence>
<reference evidence="3 4" key="1">
    <citation type="submission" date="2018-01" db="EMBL/GenBank/DDBJ databases">
        <title>Genome characterization of the sugarcane-associated fungus Trichoderma ghanense CCMA-1212 and their application in lignocelulose bioconversion.</title>
        <authorList>
            <person name="Steindorff A.S."/>
            <person name="Mendes T.D."/>
            <person name="Vilela E.S.D."/>
            <person name="Rodrigues D.S."/>
            <person name="Formighieri E.F."/>
            <person name="Melo I.S."/>
            <person name="Favaro L.C.L."/>
        </authorList>
    </citation>
    <scope>NUCLEOTIDE SEQUENCE [LARGE SCALE GENOMIC DNA]</scope>
    <source>
        <strain evidence="3 4">CCMA-1212</strain>
    </source>
</reference>
<dbReference type="Pfam" id="PF06985">
    <property type="entry name" value="HET"/>
    <property type="match status" value="1"/>
</dbReference>
<accession>A0ABY2GZX8</accession>
<dbReference type="RefSeq" id="XP_073557725.1">
    <property type="nucleotide sequence ID" value="XM_073703443.1"/>
</dbReference>
<proteinExistence type="predicted"/>
<dbReference type="PANTHER" id="PTHR24148:SF73">
    <property type="entry name" value="HET DOMAIN PROTEIN (AFU_ORTHOLOGUE AFUA_8G01020)"/>
    <property type="match status" value="1"/>
</dbReference>
<protein>
    <recommendedName>
        <fullName evidence="2">Heterokaryon incompatibility domain-containing protein</fullName>
    </recommendedName>
</protein>
<feature type="region of interest" description="Disordered" evidence="1">
    <location>
        <begin position="645"/>
        <end position="664"/>
    </location>
</feature>
<dbReference type="PANTHER" id="PTHR24148">
    <property type="entry name" value="ANKYRIN REPEAT DOMAIN-CONTAINING PROTEIN 39 HOMOLOG-RELATED"/>
    <property type="match status" value="1"/>
</dbReference>
<comment type="caution">
    <text evidence="3">The sequence shown here is derived from an EMBL/GenBank/DDBJ whole genome shotgun (WGS) entry which is preliminary data.</text>
</comment>
<dbReference type="GeneID" id="300577893"/>
<organism evidence="3 4">
    <name type="scientific">Trichoderma ghanense</name>
    <dbReference type="NCBI Taxonomy" id="65468"/>
    <lineage>
        <taxon>Eukaryota</taxon>
        <taxon>Fungi</taxon>
        <taxon>Dikarya</taxon>
        <taxon>Ascomycota</taxon>
        <taxon>Pezizomycotina</taxon>
        <taxon>Sordariomycetes</taxon>
        <taxon>Hypocreomycetidae</taxon>
        <taxon>Hypocreales</taxon>
        <taxon>Hypocreaceae</taxon>
        <taxon>Trichoderma</taxon>
    </lineage>
</organism>
<sequence length="829" mass="93402">MSSQSPSIRSLYQQLPLNQFEIRILRLEPSTASSSGIRASLIKRSLLLSMEDGASFEALSYTWGLASVTKDIIINGTSFPVTANLYAFLQQYQEPGQTADLWIDAICINQADLIEKNHQIAQMNMIYTVASKLVIWLGESSSDSTLAMEWINYLGRGSPYDEIPNIPNNAWQAMQSFLERPWWRRIWIVQELVTGAMGTKLGKASVLCGHVRISWVNLVIVAARMKANENDKRQAFPTITEILELDSLRDSAGNYFMNQPTPQALFDLICRYRHFLATNRRDKIYAIWNMFARAPSKRLETRYDRSVEEVYVDFAAELLSGETGLELLRHCGNGSPDIPSWAPDWSAPLESLPLPLRNIQRYFDVPWWAEPEYEDPKGLIGPDRPREVVRIVYAVPLPVNSSETEKKRERRIRRLELAATGFAVVKSLDDVPFPAHFTINGCPDVTREQLKELLPRNNVVFVIADERRLLLERPGALHQGELKMKKWLLQELRHSTAEPPYKAASSVSATFKVNKNEKSLQVKGILWDEVEVCHDSFVEDVDRDFADATRFMVGVGCCKHLAMTSQSAASKYPQVADLLEAFWSTLFVGNPLRHEGTDEAEHLTRYQDWLPEVPKSWAPGKPPVTPTTTGLVNVAEIDEALRRSMSAVQAEQEEGAPQLTHELEPNLKERVFPPHDDEHVALEDKIAKQQAKRRSPGYEESSPGADRDPIGQAFVTRAFDNMVEIVRQQPSLVPQDTLPAGIEKYALGRRFFITKKGYFGLGPQKAEPGDGVAVLFGSGVPFVLRGCSTADGKRAWKMVGECYVHGIMQGEIIQEWELGSAEARMLHLV</sequence>
<keyword evidence="4" id="KW-1185">Reference proteome</keyword>
<evidence type="ECO:0000256" key="1">
    <source>
        <dbReference type="SAM" id="MobiDB-lite"/>
    </source>
</evidence>
<evidence type="ECO:0000313" key="3">
    <source>
        <dbReference type="EMBL" id="TFB01524.1"/>
    </source>
</evidence>
<dbReference type="EMBL" id="PPTA01000008">
    <property type="protein sequence ID" value="TFB01524.1"/>
    <property type="molecule type" value="Genomic_DNA"/>
</dbReference>
<dbReference type="Pfam" id="PF26639">
    <property type="entry name" value="Het-6_barrel"/>
    <property type="match status" value="1"/>
</dbReference>
<dbReference type="Proteomes" id="UP001642720">
    <property type="component" value="Unassembled WGS sequence"/>
</dbReference>
<feature type="domain" description="Heterokaryon incompatibility" evidence="2">
    <location>
        <begin position="56"/>
        <end position="191"/>
    </location>
</feature>
<dbReference type="InterPro" id="IPR010730">
    <property type="entry name" value="HET"/>
</dbReference>
<feature type="region of interest" description="Disordered" evidence="1">
    <location>
        <begin position="687"/>
        <end position="710"/>
    </location>
</feature>
<dbReference type="InterPro" id="IPR052895">
    <property type="entry name" value="HetReg/Transcr_Mod"/>
</dbReference>
<name>A0ABY2GZX8_9HYPO</name>